<evidence type="ECO:0000313" key="2">
    <source>
        <dbReference type="EMBL" id="CAK0841882.1"/>
    </source>
</evidence>
<protein>
    <recommendedName>
        <fullName evidence="4">Hexosyltransferase</fullName>
    </recommendedName>
</protein>
<organism evidence="2 3">
    <name type="scientific">Prorocentrum cordatum</name>
    <dbReference type="NCBI Taxonomy" id="2364126"/>
    <lineage>
        <taxon>Eukaryota</taxon>
        <taxon>Sar</taxon>
        <taxon>Alveolata</taxon>
        <taxon>Dinophyceae</taxon>
        <taxon>Prorocentrales</taxon>
        <taxon>Prorocentraceae</taxon>
        <taxon>Prorocentrum</taxon>
    </lineage>
</organism>
<keyword evidence="3" id="KW-1185">Reference proteome</keyword>
<reference evidence="2" key="1">
    <citation type="submission" date="2023-10" db="EMBL/GenBank/DDBJ databases">
        <authorList>
            <person name="Chen Y."/>
            <person name="Shah S."/>
            <person name="Dougan E. K."/>
            <person name="Thang M."/>
            <person name="Chan C."/>
        </authorList>
    </citation>
    <scope>NUCLEOTIDE SEQUENCE [LARGE SCALE GENOMIC DNA]</scope>
</reference>
<evidence type="ECO:0000256" key="1">
    <source>
        <dbReference type="SAM" id="MobiDB-lite"/>
    </source>
</evidence>
<feature type="compositionally biased region" description="Low complexity" evidence="1">
    <location>
        <begin position="241"/>
        <end position="251"/>
    </location>
</feature>
<accession>A0ABN9TAB9</accession>
<comment type="caution">
    <text evidence="2">The sequence shown here is derived from an EMBL/GenBank/DDBJ whole genome shotgun (WGS) entry which is preliminary data.</text>
</comment>
<feature type="compositionally biased region" description="Basic and acidic residues" evidence="1">
    <location>
        <begin position="221"/>
        <end position="239"/>
    </location>
</feature>
<evidence type="ECO:0000313" key="3">
    <source>
        <dbReference type="Proteomes" id="UP001189429"/>
    </source>
</evidence>
<proteinExistence type="predicted"/>
<gene>
    <name evidence="2" type="ORF">PCOR1329_LOCUS36953</name>
</gene>
<name>A0ABN9TAB9_9DINO</name>
<dbReference type="EMBL" id="CAUYUJ010014488">
    <property type="protein sequence ID" value="CAK0841882.1"/>
    <property type="molecule type" value="Genomic_DNA"/>
</dbReference>
<evidence type="ECO:0008006" key="4">
    <source>
        <dbReference type="Google" id="ProtNLM"/>
    </source>
</evidence>
<feature type="region of interest" description="Disordered" evidence="1">
    <location>
        <begin position="221"/>
        <end position="251"/>
    </location>
</feature>
<sequence>MTATWVNTEVFKGAWQAIIDEGSYLEDDFVVKADPDAVLVPTALQSILHHKGYAADQPTLFRNCPGGPRGLELFGSLEVVSRTAVATYAAAGAQCQEKVEDAALMGEDMWLQECLEAIGVQSVMDVDLLHDAYCSQDALVADMCTDGKAAYHPFKVADEWARCFGIAATPEEDRPKPRSEEDIAKDLAKQEQEQAKIIAEQQAAIAEQEAERAKVIAEQQEAIKKQEEQAAREEAERKASAAKASAGQRAR</sequence>
<dbReference type="Proteomes" id="UP001189429">
    <property type="component" value="Unassembled WGS sequence"/>
</dbReference>